<feature type="domain" description="ABC transporter" evidence="11">
    <location>
        <begin position="353"/>
        <end position="600"/>
    </location>
</feature>
<dbReference type="GO" id="GO:0015658">
    <property type="term" value="F:branched-chain amino acid transmembrane transporter activity"/>
    <property type="evidence" value="ECO:0007669"/>
    <property type="project" value="InterPro"/>
</dbReference>
<evidence type="ECO:0000256" key="4">
    <source>
        <dbReference type="ARBA" id="ARBA00022692"/>
    </source>
</evidence>
<feature type="transmembrane region" description="Helical" evidence="10">
    <location>
        <begin position="213"/>
        <end position="235"/>
    </location>
</feature>
<feature type="transmembrane region" description="Helical" evidence="10">
    <location>
        <begin position="162"/>
        <end position="181"/>
    </location>
</feature>
<evidence type="ECO:0000256" key="10">
    <source>
        <dbReference type="SAM" id="Phobius"/>
    </source>
</evidence>
<dbReference type="AlphaFoldDB" id="A0A7W7S5F0"/>
<keyword evidence="3" id="KW-1003">Cell membrane</keyword>
<feature type="transmembrane region" description="Helical" evidence="10">
    <location>
        <begin position="65"/>
        <end position="82"/>
    </location>
</feature>
<accession>A0A7W7S5F0</accession>
<keyword evidence="7 10" id="KW-1133">Transmembrane helix</keyword>
<dbReference type="RefSeq" id="WP_184760078.1">
    <property type="nucleotide sequence ID" value="NZ_BAABEK010000040.1"/>
</dbReference>
<evidence type="ECO:0000256" key="3">
    <source>
        <dbReference type="ARBA" id="ARBA00022475"/>
    </source>
</evidence>
<feature type="transmembrane region" description="Helical" evidence="10">
    <location>
        <begin position="88"/>
        <end position="107"/>
    </location>
</feature>
<dbReference type="Gene3D" id="3.40.50.300">
    <property type="entry name" value="P-loop containing nucleotide triphosphate hydrolases"/>
    <property type="match status" value="1"/>
</dbReference>
<protein>
    <submittedName>
        <fullName evidence="12">Branched-chain amino acid transport system permease protein</fullName>
    </submittedName>
</protein>
<feature type="transmembrane region" description="Helical" evidence="10">
    <location>
        <begin position="242"/>
        <end position="265"/>
    </location>
</feature>
<dbReference type="InterPro" id="IPR003593">
    <property type="entry name" value="AAA+_ATPase"/>
</dbReference>
<dbReference type="GO" id="GO:0005524">
    <property type="term" value="F:ATP binding"/>
    <property type="evidence" value="ECO:0007669"/>
    <property type="project" value="UniProtKB-KW"/>
</dbReference>
<dbReference type="InterPro" id="IPR001851">
    <property type="entry name" value="ABC_transp_permease"/>
</dbReference>
<evidence type="ECO:0000313" key="13">
    <source>
        <dbReference type="Proteomes" id="UP000534286"/>
    </source>
</evidence>
<dbReference type="EMBL" id="JACHJU010000007">
    <property type="protein sequence ID" value="MBB4944209.1"/>
    <property type="molecule type" value="Genomic_DNA"/>
</dbReference>
<evidence type="ECO:0000256" key="8">
    <source>
        <dbReference type="ARBA" id="ARBA00023136"/>
    </source>
</evidence>
<evidence type="ECO:0000256" key="6">
    <source>
        <dbReference type="ARBA" id="ARBA00022840"/>
    </source>
</evidence>
<gene>
    <name evidence="12" type="ORF">FHR32_008612</name>
</gene>
<dbReference type="InterPro" id="IPR051120">
    <property type="entry name" value="ABC_AA/LPS_Transport"/>
</dbReference>
<dbReference type="Pfam" id="PF02653">
    <property type="entry name" value="BPD_transp_2"/>
    <property type="match status" value="1"/>
</dbReference>
<feature type="transmembrane region" description="Helical" evidence="10">
    <location>
        <begin position="114"/>
        <end position="132"/>
    </location>
</feature>
<evidence type="ECO:0000256" key="5">
    <source>
        <dbReference type="ARBA" id="ARBA00022741"/>
    </source>
</evidence>
<keyword evidence="6" id="KW-0067">ATP-binding</keyword>
<dbReference type="PROSITE" id="PS50893">
    <property type="entry name" value="ABC_TRANSPORTER_2"/>
    <property type="match status" value="1"/>
</dbReference>
<dbReference type="CDD" id="cd06581">
    <property type="entry name" value="TM_PBP1_LivM_like"/>
    <property type="match status" value="1"/>
</dbReference>
<feature type="transmembrane region" description="Helical" evidence="10">
    <location>
        <begin position="285"/>
        <end position="307"/>
    </location>
</feature>
<keyword evidence="5" id="KW-0547">Nucleotide-binding</keyword>
<comment type="caution">
    <text evidence="12">The sequence shown here is derived from an EMBL/GenBank/DDBJ whole genome shotgun (WGS) entry which is preliminary data.</text>
</comment>
<dbReference type="GO" id="GO:0016887">
    <property type="term" value="F:ATP hydrolysis activity"/>
    <property type="evidence" value="ECO:0007669"/>
    <property type="project" value="InterPro"/>
</dbReference>
<name>A0A7W7S5F0_9ACTN</name>
<evidence type="ECO:0000256" key="1">
    <source>
        <dbReference type="ARBA" id="ARBA00004651"/>
    </source>
</evidence>
<evidence type="ECO:0000256" key="2">
    <source>
        <dbReference type="ARBA" id="ARBA00022448"/>
    </source>
</evidence>
<proteinExistence type="predicted"/>
<dbReference type="Pfam" id="PF00005">
    <property type="entry name" value="ABC_tran"/>
    <property type="match status" value="1"/>
</dbReference>
<keyword evidence="13" id="KW-1185">Reference proteome</keyword>
<dbReference type="InterPro" id="IPR043428">
    <property type="entry name" value="LivM-like"/>
</dbReference>
<dbReference type="SMART" id="SM00382">
    <property type="entry name" value="AAA"/>
    <property type="match status" value="1"/>
</dbReference>
<dbReference type="PANTHER" id="PTHR45772">
    <property type="entry name" value="CONSERVED COMPONENT OF ABC TRANSPORTER FOR NATURAL AMINO ACIDS-RELATED"/>
    <property type="match status" value="1"/>
</dbReference>
<evidence type="ECO:0000313" key="12">
    <source>
        <dbReference type="EMBL" id="MBB4944209.1"/>
    </source>
</evidence>
<comment type="subcellular location">
    <subcellularLocation>
        <location evidence="1">Cell membrane</location>
        <topology evidence="1">Multi-pass membrane protein</topology>
    </subcellularLocation>
</comment>
<feature type="region of interest" description="Disordered" evidence="9">
    <location>
        <begin position="598"/>
        <end position="629"/>
    </location>
</feature>
<evidence type="ECO:0000259" key="11">
    <source>
        <dbReference type="PROSITE" id="PS50893"/>
    </source>
</evidence>
<dbReference type="InterPro" id="IPR027417">
    <property type="entry name" value="P-loop_NTPase"/>
</dbReference>
<evidence type="ECO:0000256" key="7">
    <source>
        <dbReference type="ARBA" id="ARBA00022989"/>
    </source>
</evidence>
<organism evidence="12 13">
    <name type="scientific">Streptosporangium album</name>
    <dbReference type="NCBI Taxonomy" id="47479"/>
    <lineage>
        <taxon>Bacteria</taxon>
        <taxon>Bacillati</taxon>
        <taxon>Actinomycetota</taxon>
        <taxon>Actinomycetes</taxon>
        <taxon>Streptosporangiales</taxon>
        <taxon>Streptosporangiaceae</taxon>
        <taxon>Streptosporangium</taxon>
    </lineage>
</organism>
<feature type="transmembrane region" description="Helical" evidence="10">
    <location>
        <begin position="37"/>
        <end position="58"/>
    </location>
</feature>
<keyword evidence="8 10" id="KW-0472">Membrane</keyword>
<keyword evidence="2" id="KW-0813">Transport</keyword>
<dbReference type="GO" id="GO:0005886">
    <property type="term" value="C:plasma membrane"/>
    <property type="evidence" value="ECO:0007669"/>
    <property type="project" value="UniProtKB-SubCell"/>
</dbReference>
<sequence length="629" mass="65486">MNALIHRSRPLGAVLLMVLLLIAPTAGLINGYWARTVMLIAILSLLVSGLNVVLGYAGELAMGQVALYAVGAYVAGYLGVRFGVTNVLVALAAATVAAIVVGLVTGIPGLRLGGWSLAMVTFFLVTLVPNLVDVFADFTGGTLGMGTAVPTLFGMEIVGDRLYWLILVVVVGWFAIARNLLLSRHGNMFLVLRQSPILASVLGVSVYRLKLLVYVVGAIPAALAGALFSMLDGFIAPDTFTFALALSVLAASVVGGATSVYGAVAGAAVMQIGQQTFTQFQTWQLVIYGAFLLVAGIAFNRGLAGLAQDGLAAARRRGWLPAPATAPAPAKPAGGDTGGHADAQLDRLHGVPLRTEGLSKSFGGNRALDDISIEARPGEVTALIGPNGSGKTTLLNLICGLYKPSGGRLLLGDEQIGGQPPYRIARHGVARTFQTPLIPKHMTTLAFVATGRYVTHRVGILSAVLRLPKFRSGYAADNAEARALLRLVGIADVADQQVDSLALGTRRLVEVARSLASGARVFLFDEVGSGLDESDLAVLERAIGMIREAGGTVILVEHNFPLVLKLADRIHVLSQGKLLASGTPEEIQADRRVLAEYTGAADGGAGPEESDSVTDLQAAEGPAVSKGVQ</sequence>
<dbReference type="InterPro" id="IPR003439">
    <property type="entry name" value="ABC_transporter-like_ATP-bd"/>
</dbReference>
<reference evidence="12 13" key="1">
    <citation type="submission" date="2020-08" db="EMBL/GenBank/DDBJ databases">
        <title>Sequencing the genomes of 1000 actinobacteria strains.</title>
        <authorList>
            <person name="Klenk H.-P."/>
        </authorList>
    </citation>
    <scope>NUCLEOTIDE SEQUENCE [LARGE SCALE GENOMIC DNA]</scope>
    <source>
        <strain evidence="12 13">DSM 43023</strain>
    </source>
</reference>
<evidence type="ECO:0000256" key="9">
    <source>
        <dbReference type="SAM" id="MobiDB-lite"/>
    </source>
</evidence>
<dbReference type="Proteomes" id="UP000534286">
    <property type="component" value="Unassembled WGS sequence"/>
</dbReference>
<dbReference type="SUPFAM" id="SSF52540">
    <property type="entry name" value="P-loop containing nucleoside triphosphate hydrolases"/>
    <property type="match status" value="1"/>
</dbReference>
<dbReference type="CDD" id="cd03219">
    <property type="entry name" value="ABC_Mj1267_LivG_branched"/>
    <property type="match status" value="1"/>
</dbReference>
<keyword evidence="4 10" id="KW-0812">Transmembrane</keyword>